<dbReference type="AlphaFoldDB" id="A0A4Y6UWY4"/>
<protein>
    <submittedName>
        <fullName evidence="2">Conjugal transfer protein TraX</fullName>
    </submittedName>
</protein>
<dbReference type="KEGG" id="saca:FFV09_06455"/>
<evidence type="ECO:0000313" key="3">
    <source>
        <dbReference type="Proteomes" id="UP000316968"/>
    </source>
</evidence>
<feature type="transmembrane region" description="Helical" evidence="1">
    <location>
        <begin position="151"/>
        <end position="178"/>
    </location>
</feature>
<keyword evidence="3" id="KW-1185">Reference proteome</keyword>
<reference evidence="2 3" key="1">
    <citation type="submission" date="2019-06" db="EMBL/GenBank/DDBJ databases">
        <title>Saccharibacillus brassicae sp. nov., an endophytic bacterium isolated from Chinese cabbage seeds (Brassica pekinensis).</title>
        <authorList>
            <person name="Jiang L."/>
            <person name="Lee J."/>
            <person name="Kim S.W."/>
        </authorList>
    </citation>
    <scope>NUCLEOTIDE SEQUENCE [LARGE SCALE GENOMIC DNA]</scope>
    <source>
        <strain evidence="3">KCTC 43072 / ATSA2</strain>
    </source>
</reference>
<proteinExistence type="predicted"/>
<organism evidence="2 3">
    <name type="scientific">Saccharibacillus brassicae</name>
    <dbReference type="NCBI Taxonomy" id="2583377"/>
    <lineage>
        <taxon>Bacteria</taxon>
        <taxon>Bacillati</taxon>
        <taxon>Bacillota</taxon>
        <taxon>Bacilli</taxon>
        <taxon>Bacillales</taxon>
        <taxon>Paenibacillaceae</taxon>
        <taxon>Saccharibacillus</taxon>
    </lineage>
</organism>
<sequence length="228" mass="25906">MQLIAMITMLIDHLGAVFFPDERWMRIVGRIAFPIYCYLLVVGYRRTRSPNRYVLRLLGLALLSQLPYMLMFLTSGVNVIGTLLIALLIVMAIDRFKGQAGLQWAVGLLLVALTFWPMEALQFDYGTYGVLLVLIYRYMPNPWGMLGGHLALNVLYVFLFQGVIQFFSVATTLFLAGLHSAAPEAKTEIRLPRWLWRAFYPGHLAVIAIVQWQLSGAAPGDYLNWIMM</sequence>
<dbReference type="Pfam" id="PF05857">
    <property type="entry name" value="TraX"/>
    <property type="match status" value="1"/>
</dbReference>
<accession>A0A4Y6UWY4</accession>
<feature type="transmembrane region" description="Helical" evidence="1">
    <location>
        <begin position="100"/>
        <end position="117"/>
    </location>
</feature>
<dbReference type="Proteomes" id="UP000316968">
    <property type="component" value="Chromosome"/>
</dbReference>
<keyword evidence="1" id="KW-1133">Transmembrane helix</keyword>
<feature type="transmembrane region" description="Helical" evidence="1">
    <location>
        <begin position="76"/>
        <end position="93"/>
    </location>
</feature>
<dbReference type="RefSeq" id="WP_141447078.1">
    <property type="nucleotide sequence ID" value="NZ_CP041217.1"/>
</dbReference>
<name>A0A4Y6UWY4_SACBS</name>
<keyword evidence="1" id="KW-0812">Transmembrane</keyword>
<keyword evidence="1" id="KW-0472">Membrane</keyword>
<feature type="transmembrane region" description="Helical" evidence="1">
    <location>
        <begin position="198"/>
        <end position="218"/>
    </location>
</feature>
<evidence type="ECO:0000313" key="2">
    <source>
        <dbReference type="EMBL" id="QDH20535.1"/>
    </source>
</evidence>
<evidence type="ECO:0000256" key="1">
    <source>
        <dbReference type="SAM" id="Phobius"/>
    </source>
</evidence>
<feature type="transmembrane region" description="Helical" evidence="1">
    <location>
        <begin position="24"/>
        <end position="41"/>
    </location>
</feature>
<dbReference type="EMBL" id="CP041217">
    <property type="protein sequence ID" value="QDH20535.1"/>
    <property type="molecule type" value="Genomic_DNA"/>
</dbReference>
<dbReference type="InterPro" id="IPR008875">
    <property type="entry name" value="TraX"/>
</dbReference>
<dbReference type="OrthoDB" id="9781069at2"/>
<gene>
    <name evidence="2" type="ORF">FFV09_06455</name>
</gene>